<dbReference type="EMBL" id="JAUJYO010000001">
    <property type="protein sequence ID" value="KAK1326009.1"/>
    <property type="molecule type" value="Genomic_DNA"/>
</dbReference>
<accession>A0AAV9FL88</accession>
<dbReference type="AlphaFoldDB" id="A0AAV9FL88"/>
<organism evidence="14 15">
    <name type="scientific">Acorus calamus</name>
    <name type="common">Sweet flag</name>
    <dbReference type="NCBI Taxonomy" id="4465"/>
    <lineage>
        <taxon>Eukaryota</taxon>
        <taxon>Viridiplantae</taxon>
        <taxon>Streptophyta</taxon>
        <taxon>Embryophyta</taxon>
        <taxon>Tracheophyta</taxon>
        <taxon>Spermatophyta</taxon>
        <taxon>Magnoliopsida</taxon>
        <taxon>Liliopsida</taxon>
        <taxon>Acoraceae</taxon>
        <taxon>Acorus</taxon>
    </lineage>
</organism>
<dbReference type="Pfam" id="PF00069">
    <property type="entry name" value="Pkinase"/>
    <property type="match status" value="1"/>
</dbReference>
<evidence type="ECO:0000256" key="12">
    <source>
        <dbReference type="ARBA" id="ARBA00023180"/>
    </source>
</evidence>
<evidence type="ECO:0000256" key="7">
    <source>
        <dbReference type="ARBA" id="ARBA00022741"/>
    </source>
</evidence>
<dbReference type="GO" id="GO:0005886">
    <property type="term" value="C:plasma membrane"/>
    <property type="evidence" value="ECO:0007669"/>
    <property type="project" value="UniProtKB-SubCell"/>
</dbReference>
<dbReference type="GO" id="GO:0004672">
    <property type="term" value="F:protein kinase activity"/>
    <property type="evidence" value="ECO:0007669"/>
    <property type="project" value="InterPro"/>
</dbReference>
<keyword evidence="4" id="KW-1003">Cell membrane</keyword>
<dbReference type="FunFam" id="1.10.510.10:FF:000240">
    <property type="entry name" value="Lectin-domain containing receptor kinase A4.3"/>
    <property type="match status" value="1"/>
</dbReference>
<evidence type="ECO:0000256" key="8">
    <source>
        <dbReference type="ARBA" id="ARBA00022840"/>
    </source>
</evidence>
<dbReference type="PANTHER" id="PTHR27007">
    <property type="match status" value="1"/>
</dbReference>
<comment type="subcellular location">
    <subcellularLocation>
        <location evidence="1">Cell membrane</location>
        <topology evidence="1">Single-pass type I membrane protein</topology>
    </subcellularLocation>
</comment>
<keyword evidence="10" id="KW-0472">Membrane</keyword>
<keyword evidence="11 14" id="KW-0675">Receptor</keyword>
<dbReference type="InterPro" id="IPR011009">
    <property type="entry name" value="Kinase-like_dom_sf"/>
</dbReference>
<keyword evidence="14" id="KW-0808">Transferase</keyword>
<keyword evidence="7" id="KW-0547">Nucleotide-binding</keyword>
<gene>
    <name evidence="14" type="primary">LECRK71</name>
    <name evidence="14" type="ORF">QJS10_CPA01g01959</name>
</gene>
<dbReference type="InterPro" id="IPR000719">
    <property type="entry name" value="Prot_kinase_dom"/>
</dbReference>
<keyword evidence="15" id="KW-1185">Reference proteome</keyword>
<evidence type="ECO:0000313" key="14">
    <source>
        <dbReference type="EMBL" id="KAK1326009.1"/>
    </source>
</evidence>
<dbReference type="GO" id="GO:0005524">
    <property type="term" value="F:ATP binding"/>
    <property type="evidence" value="ECO:0007669"/>
    <property type="project" value="UniProtKB-KW"/>
</dbReference>
<dbReference type="Gene3D" id="1.10.510.10">
    <property type="entry name" value="Transferase(Phosphotransferase) domain 1"/>
    <property type="match status" value="1"/>
</dbReference>
<dbReference type="PROSITE" id="PS00108">
    <property type="entry name" value="PROTEIN_KINASE_ST"/>
    <property type="match status" value="1"/>
</dbReference>
<evidence type="ECO:0000313" key="15">
    <source>
        <dbReference type="Proteomes" id="UP001180020"/>
    </source>
</evidence>
<evidence type="ECO:0000256" key="3">
    <source>
        <dbReference type="ARBA" id="ARBA00010217"/>
    </source>
</evidence>
<dbReference type="GO" id="GO:0002229">
    <property type="term" value="P:defense response to oomycetes"/>
    <property type="evidence" value="ECO:0007669"/>
    <property type="project" value="UniProtKB-ARBA"/>
</dbReference>
<comment type="caution">
    <text evidence="14">The sequence shown here is derived from an EMBL/GenBank/DDBJ whole genome shotgun (WGS) entry which is preliminary data.</text>
</comment>
<sequence length="163" mass="17803">MVYLHEGWEQRVLHRDIKASNVMLDGDMIGRLGDFGLARVHSHGWAGATTSVVGTVGYMAPEVVREGRATDKTDVFGFGVLVLEVVCGRRPIGEDGSQPLIEWVLGLMEGGDLVSALDPWIRRTREYDEEEVTRVLKVGLLCTCTDPMTRPSMRGSESAGGDA</sequence>
<dbReference type="SMART" id="SM00220">
    <property type="entry name" value="S_TKc"/>
    <property type="match status" value="1"/>
</dbReference>
<keyword evidence="14" id="KW-0418">Kinase</keyword>
<evidence type="ECO:0000256" key="11">
    <source>
        <dbReference type="ARBA" id="ARBA00023170"/>
    </source>
</evidence>
<reference evidence="14" key="1">
    <citation type="journal article" date="2023" name="Nat. Commun.">
        <title>Diploid and tetraploid genomes of Acorus and the evolution of monocots.</title>
        <authorList>
            <person name="Ma L."/>
            <person name="Liu K.W."/>
            <person name="Li Z."/>
            <person name="Hsiao Y.Y."/>
            <person name="Qi Y."/>
            <person name="Fu T."/>
            <person name="Tang G.D."/>
            <person name="Zhang D."/>
            <person name="Sun W.H."/>
            <person name="Liu D.K."/>
            <person name="Li Y."/>
            <person name="Chen G.Z."/>
            <person name="Liu X.D."/>
            <person name="Liao X.Y."/>
            <person name="Jiang Y.T."/>
            <person name="Yu X."/>
            <person name="Hao Y."/>
            <person name="Huang J."/>
            <person name="Zhao X.W."/>
            <person name="Ke S."/>
            <person name="Chen Y.Y."/>
            <person name="Wu W.L."/>
            <person name="Hsu J.L."/>
            <person name="Lin Y.F."/>
            <person name="Huang M.D."/>
            <person name="Li C.Y."/>
            <person name="Huang L."/>
            <person name="Wang Z.W."/>
            <person name="Zhao X."/>
            <person name="Zhong W.Y."/>
            <person name="Peng D.H."/>
            <person name="Ahmad S."/>
            <person name="Lan S."/>
            <person name="Zhang J.S."/>
            <person name="Tsai W.C."/>
            <person name="Van de Peer Y."/>
            <person name="Liu Z.J."/>
        </authorList>
    </citation>
    <scope>NUCLEOTIDE SEQUENCE</scope>
    <source>
        <strain evidence="14">CP</strain>
    </source>
</reference>
<keyword evidence="5" id="KW-0812">Transmembrane</keyword>
<name>A0AAV9FL88_ACOCL</name>
<reference evidence="14" key="2">
    <citation type="submission" date="2023-06" db="EMBL/GenBank/DDBJ databases">
        <authorList>
            <person name="Ma L."/>
            <person name="Liu K.-W."/>
            <person name="Li Z."/>
            <person name="Hsiao Y.-Y."/>
            <person name="Qi Y."/>
            <person name="Fu T."/>
            <person name="Tang G."/>
            <person name="Zhang D."/>
            <person name="Sun W.-H."/>
            <person name="Liu D.-K."/>
            <person name="Li Y."/>
            <person name="Chen G.-Z."/>
            <person name="Liu X.-D."/>
            <person name="Liao X.-Y."/>
            <person name="Jiang Y.-T."/>
            <person name="Yu X."/>
            <person name="Hao Y."/>
            <person name="Huang J."/>
            <person name="Zhao X.-W."/>
            <person name="Ke S."/>
            <person name="Chen Y.-Y."/>
            <person name="Wu W.-L."/>
            <person name="Hsu J.-L."/>
            <person name="Lin Y.-F."/>
            <person name="Huang M.-D."/>
            <person name="Li C.-Y."/>
            <person name="Huang L."/>
            <person name="Wang Z.-W."/>
            <person name="Zhao X."/>
            <person name="Zhong W.-Y."/>
            <person name="Peng D.-H."/>
            <person name="Ahmad S."/>
            <person name="Lan S."/>
            <person name="Zhang J.-S."/>
            <person name="Tsai W.-C."/>
            <person name="Van De Peer Y."/>
            <person name="Liu Z.-J."/>
        </authorList>
    </citation>
    <scope>NUCLEOTIDE SEQUENCE</scope>
    <source>
        <strain evidence="14">CP</strain>
        <tissue evidence="14">Leaves</tissue>
    </source>
</reference>
<dbReference type="Proteomes" id="UP001180020">
    <property type="component" value="Unassembled WGS sequence"/>
</dbReference>
<proteinExistence type="inferred from homology"/>
<keyword evidence="9" id="KW-1133">Transmembrane helix</keyword>
<dbReference type="InterPro" id="IPR008271">
    <property type="entry name" value="Ser/Thr_kinase_AS"/>
</dbReference>
<keyword evidence="12" id="KW-0325">Glycoprotein</keyword>
<evidence type="ECO:0000256" key="1">
    <source>
        <dbReference type="ARBA" id="ARBA00004251"/>
    </source>
</evidence>
<evidence type="ECO:0000256" key="10">
    <source>
        <dbReference type="ARBA" id="ARBA00023136"/>
    </source>
</evidence>
<keyword evidence="8" id="KW-0067">ATP-binding</keyword>
<protein>
    <submittedName>
        <fullName evidence="14">L-type lectin-domain containing receptor kinase VII.1</fullName>
    </submittedName>
</protein>
<evidence type="ECO:0000256" key="4">
    <source>
        <dbReference type="ARBA" id="ARBA00022475"/>
    </source>
</evidence>
<keyword evidence="6" id="KW-0732">Signal</keyword>
<dbReference type="SUPFAM" id="SSF56112">
    <property type="entry name" value="Protein kinase-like (PK-like)"/>
    <property type="match status" value="1"/>
</dbReference>
<evidence type="ECO:0000256" key="6">
    <source>
        <dbReference type="ARBA" id="ARBA00022729"/>
    </source>
</evidence>
<dbReference type="PROSITE" id="PS50011">
    <property type="entry name" value="PROTEIN_KINASE_DOM"/>
    <property type="match status" value="1"/>
</dbReference>
<dbReference type="InterPro" id="IPR050528">
    <property type="entry name" value="L-type_Lectin-RKs"/>
</dbReference>
<evidence type="ECO:0000259" key="13">
    <source>
        <dbReference type="PROSITE" id="PS50011"/>
    </source>
</evidence>
<evidence type="ECO:0000256" key="5">
    <source>
        <dbReference type="ARBA" id="ARBA00022692"/>
    </source>
</evidence>
<comment type="similarity">
    <text evidence="3">In the C-terminal section; belongs to the protein kinase superfamily. Ser/Thr protein kinase family.</text>
</comment>
<evidence type="ECO:0000256" key="2">
    <source>
        <dbReference type="ARBA" id="ARBA00008536"/>
    </source>
</evidence>
<comment type="similarity">
    <text evidence="2">In the N-terminal section; belongs to the leguminous lectin family.</text>
</comment>
<evidence type="ECO:0000256" key="9">
    <source>
        <dbReference type="ARBA" id="ARBA00022989"/>
    </source>
</evidence>
<feature type="domain" description="Protein kinase" evidence="13">
    <location>
        <begin position="1"/>
        <end position="163"/>
    </location>
</feature>